<comment type="caution">
    <text evidence="4">The sequence shown here is derived from an EMBL/GenBank/DDBJ whole genome shotgun (WGS) entry which is preliminary data.</text>
</comment>
<keyword evidence="2" id="KW-0732">Signal</keyword>
<dbReference type="InterPro" id="IPR018392">
    <property type="entry name" value="LysM"/>
</dbReference>
<feature type="chain" id="PRO_5027007771" evidence="2">
    <location>
        <begin position="24"/>
        <end position="229"/>
    </location>
</feature>
<feature type="region of interest" description="Disordered" evidence="1">
    <location>
        <begin position="134"/>
        <end position="153"/>
    </location>
</feature>
<dbReference type="SMART" id="SM00257">
    <property type="entry name" value="LysM"/>
    <property type="match status" value="1"/>
</dbReference>
<evidence type="ECO:0000256" key="1">
    <source>
        <dbReference type="SAM" id="MobiDB-lite"/>
    </source>
</evidence>
<evidence type="ECO:0000259" key="3">
    <source>
        <dbReference type="PROSITE" id="PS51782"/>
    </source>
</evidence>
<dbReference type="Pfam" id="PF01476">
    <property type="entry name" value="LysM"/>
    <property type="match status" value="1"/>
</dbReference>
<gene>
    <name evidence="4" type="ORF">GTK09_13410</name>
</gene>
<keyword evidence="5" id="KW-1185">Reference proteome</keyword>
<protein>
    <submittedName>
        <fullName evidence="4">LysM peptidoglycan-binding domain-containing protein</fullName>
    </submittedName>
</protein>
<proteinExistence type="predicted"/>
<dbReference type="PROSITE" id="PS51782">
    <property type="entry name" value="LYSM"/>
    <property type="match status" value="1"/>
</dbReference>
<dbReference type="RefSeq" id="WP_163463681.1">
    <property type="nucleotide sequence ID" value="NZ_JAAAMG010000010.1"/>
</dbReference>
<dbReference type="SUPFAM" id="SSF54106">
    <property type="entry name" value="LysM domain"/>
    <property type="match status" value="1"/>
</dbReference>
<dbReference type="Proteomes" id="UP000469011">
    <property type="component" value="Unassembled WGS sequence"/>
</dbReference>
<dbReference type="EMBL" id="JAAAMG010000010">
    <property type="protein sequence ID" value="NDW05423.1"/>
    <property type="molecule type" value="Genomic_DNA"/>
</dbReference>
<feature type="signal peptide" evidence="2">
    <location>
        <begin position="1"/>
        <end position="23"/>
    </location>
</feature>
<dbReference type="InterPro" id="IPR036779">
    <property type="entry name" value="LysM_dom_sf"/>
</dbReference>
<organism evidence="4 5">
    <name type="scientific">Jiella pacifica</name>
    <dbReference type="NCBI Taxonomy" id="2696469"/>
    <lineage>
        <taxon>Bacteria</taxon>
        <taxon>Pseudomonadati</taxon>
        <taxon>Pseudomonadota</taxon>
        <taxon>Alphaproteobacteria</taxon>
        <taxon>Hyphomicrobiales</taxon>
        <taxon>Aurantimonadaceae</taxon>
        <taxon>Jiella</taxon>
    </lineage>
</organism>
<dbReference type="Gene3D" id="3.10.350.10">
    <property type="entry name" value="LysM domain"/>
    <property type="match status" value="1"/>
</dbReference>
<name>A0A6N9T238_9HYPH</name>
<dbReference type="CDD" id="cd00118">
    <property type="entry name" value="LysM"/>
    <property type="match status" value="1"/>
</dbReference>
<feature type="domain" description="LysM" evidence="3">
    <location>
        <begin position="31"/>
        <end position="76"/>
    </location>
</feature>
<evidence type="ECO:0000313" key="5">
    <source>
        <dbReference type="Proteomes" id="UP000469011"/>
    </source>
</evidence>
<sequence length="229" mass="23484">MLTRALAVSGLIVATFTASSAYAQTAEPCGREVEVEPGDTLSSIASRCAVSEGLILRANPRIDGSADLRVGQSVSLTGRMDTLKSMATSAGEGLSQAADNVGSQVKSSVEGFLSDNPQLQSNIRDLGTRLGLSEGQQPAEVSLDPASPSPGATVTVSATGLPKDQAVIIGGGSPRAAFAQLDEARTTPEGTLQAAIKLPADLPADDYQISVRSEDGSWKVEAPAFAVTR</sequence>
<dbReference type="AlphaFoldDB" id="A0A6N9T238"/>
<evidence type="ECO:0000313" key="4">
    <source>
        <dbReference type="EMBL" id="NDW05423.1"/>
    </source>
</evidence>
<evidence type="ECO:0000256" key="2">
    <source>
        <dbReference type="SAM" id="SignalP"/>
    </source>
</evidence>
<reference evidence="4 5" key="1">
    <citation type="submission" date="2020-01" db="EMBL/GenBank/DDBJ databases">
        <title>Jiella pacifica sp. nov.</title>
        <authorList>
            <person name="Xue Z."/>
            <person name="Zhu S."/>
            <person name="Chen J."/>
            <person name="Yang J."/>
        </authorList>
    </citation>
    <scope>NUCLEOTIDE SEQUENCE [LARGE SCALE GENOMIC DNA]</scope>
    <source>
        <strain evidence="4 5">40Bstr34</strain>
    </source>
</reference>
<accession>A0A6N9T238</accession>